<feature type="transmembrane region" description="Helical" evidence="6">
    <location>
        <begin position="167"/>
        <end position="187"/>
    </location>
</feature>
<evidence type="ECO:0000256" key="3">
    <source>
        <dbReference type="ARBA" id="ARBA00022692"/>
    </source>
</evidence>
<keyword evidence="5 6" id="KW-0472">Membrane</keyword>
<evidence type="ECO:0000256" key="1">
    <source>
        <dbReference type="ARBA" id="ARBA00004651"/>
    </source>
</evidence>
<keyword evidence="3 6" id="KW-0812">Transmembrane</keyword>
<feature type="transmembrane region" description="Helical" evidence="6">
    <location>
        <begin position="92"/>
        <end position="115"/>
    </location>
</feature>
<feature type="transmembrane region" description="Helical" evidence="6">
    <location>
        <begin position="135"/>
        <end position="155"/>
    </location>
</feature>
<evidence type="ECO:0000313" key="7">
    <source>
        <dbReference type="EMBL" id="XAY05615.1"/>
    </source>
</evidence>
<dbReference type="PANTHER" id="PTHR30213:SF0">
    <property type="entry name" value="UPF0761 MEMBRANE PROTEIN YIHY"/>
    <property type="match status" value="1"/>
</dbReference>
<keyword evidence="4 6" id="KW-1133">Transmembrane helix</keyword>
<gene>
    <name evidence="7" type="ORF">DSM112329_02473</name>
</gene>
<evidence type="ECO:0000256" key="5">
    <source>
        <dbReference type="ARBA" id="ARBA00023136"/>
    </source>
</evidence>
<comment type="subcellular location">
    <subcellularLocation>
        <location evidence="1">Cell membrane</location>
        <topology evidence="1">Multi-pass membrane protein</topology>
    </subcellularLocation>
</comment>
<feature type="transmembrane region" description="Helical" evidence="6">
    <location>
        <begin position="199"/>
        <end position="222"/>
    </location>
</feature>
<accession>A0AAU7AVH2</accession>
<evidence type="ECO:0000256" key="6">
    <source>
        <dbReference type="SAM" id="Phobius"/>
    </source>
</evidence>
<organism evidence="7">
    <name type="scientific">Paraconexibacter sp. AEG42_29</name>
    <dbReference type="NCBI Taxonomy" id="2997339"/>
    <lineage>
        <taxon>Bacteria</taxon>
        <taxon>Bacillati</taxon>
        <taxon>Actinomycetota</taxon>
        <taxon>Thermoleophilia</taxon>
        <taxon>Solirubrobacterales</taxon>
        <taxon>Paraconexibacteraceae</taxon>
        <taxon>Paraconexibacter</taxon>
    </lineage>
</organism>
<feature type="transmembrane region" description="Helical" evidence="6">
    <location>
        <begin position="228"/>
        <end position="259"/>
    </location>
</feature>
<dbReference type="EMBL" id="CP114014">
    <property type="protein sequence ID" value="XAY05615.1"/>
    <property type="molecule type" value="Genomic_DNA"/>
</dbReference>
<dbReference type="Pfam" id="PF03631">
    <property type="entry name" value="Virul_fac_BrkB"/>
    <property type="match status" value="1"/>
</dbReference>
<keyword evidence="2" id="KW-1003">Cell membrane</keyword>
<dbReference type="GO" id="GO:0005886">
    <property type="term" value="C:plasma membrane"/>
    <property type="evidence" value="ECO:0007669"/>
    <property type="project" value="UniProtKB-SubCell"/>
</dbReference>
<evidence type="ECO:0000256" key="2">
    <source>
        <dbReference type="ARBA" id="ARBA00022475"/>
    </source>
</evidence>
<evidence type="ECO:0000256" key="4">
    <source>
        <dbReference type="ARBA" id="ARBA00022989"/>
    </source>
</evidence>
<dbReference type="KEGG" id="parq:DSM112329_02473"/>
<dbReference type="InterPro" id="IPR017039">
    <property type="entry name" value="Virul_fac_BrkB"/>
</dbReference>
<dbReference type="PANTHER" id="PTHR30213">
    <property type="entry name" value="INNER MEMBRANE PROTEIN YHJD"/>
    <property type="match status" value="1"/>
</dbReference>
<reference evidence="7" key="1">
    <citation type="submission" date="2022-12" db="EMBL/GenBank/DDBJ databases">
        <title>Paraconexibacter alkalitolerans sp. nov. and Baekduia alba sp. nov., isolated from soil and emended description of the genera Paraconexibacter (Chun et al., 2020) and Baekduia (An et al., 2020).</title>
        <authorList>
            <person name="Vieira S."/>
            <person name="Huber K.J."/>
            <person name="Geppert A."/>
            <person name="Wolf J."/>
            <person name="Neumann-Schaal M."/>
            <person name="Muesken M."/>
            <person name="Overmann J."/>
        </authorList>
    </citation>
    <scope>NUCLEOTIDE SEQUENCE</scope>
    <source>
        <strain evidence="7">AEG42_29</strain>
    </source>
</reference>
<feature type="transmembrane region" description="Helical" evidence="6">
    <location>
        <begin position="31"/>
        <end position="54"/>
    </location>
</feature>
<dbReference type="AlphaFoldDB" id="A0AAU7AVH2"/>
<protein>
    <submittedName>
        <fullName evidence="7">Uncharacterized protein</fullName>
    </submittedName>
</protein>
<name>A0AAU7AVH2_9ACTN</name>
<dbReference type="RefSeq" id="WP_354702120.1">
    <property type="nucleotide sequence ID" value="NZ_CP114014.1"/>
</dbReference>
<dbReference type="PIRSF" id="PIRSF035875">
    <property type="entry name" value="RNase_BN"/>
    <property type="match status" value="1"/>
</dbReference>
<sequence>MGSLKRAASRAVERADAFWWRPGLAVEAPALTYYLIISLVPLALGLTVLGALFFGDYTQGQLATERAAEVLPPALRDQIISLVKQAKRDSPMLIAFSLGTMLWTCSGAVAVLERVLADQLDWERPNPLHGKLRQVGLAGGVAGLLLAFVVGAQTATQVLDRIPAPNAITLGGWLPAVLTVFAMALLLRLSGPKRLRWRAALIGGVVPAAALQLLPPLIGIYVDGQERLTVVTVFTTLAVVVFSCSILAHAMLLGCAFAARVHRRLGGPTGRELNEPHVPGADDPTLEEQHANVIALPPRRRSADG</sequence>
<proteinExistence type="predicted"/>